<dbReference type="AlphaFoldDB" id="A0A9P0CY09"/>
<sequence>MNRGKLLISLALNNAGPKNDCAENVSNSVSIEENTINKSLSYLPIFTEDNQEIGNIATESFSCVLNNLLQQGDEIQQVDKTIQSRSSDTFNDDLLQQSDEIQQVNETVHSRSSDIFNVDLLQQGDEIQQVNETVYSRSSDTFNDDSRQGKEHNAEDIRLTTVEPTIIHEENSQATEAGEENTSNSEASSRENTVTTLTKRGTERKRKLYPESLSKRKIKKMKMRANQHNVLPGCKSTCKRMCSELIPEERRQCINQHYWKLSWHEQKMMVLHNSSRNEVKRRSKQNFEDCYKKMSTFKYFFKDKDDSQINVCKTFFLTTLGYKRHCDWIVSSVYSRKSLPDTLNIKDGRGKKYCTKKIPRDDIKTHIMSFHPLNSHYRREHAPSRLYLPSDINITLMHNDFKEKFPNYSCSYDLYRTEVKKMNIAFTKLGNEDCEKCEEYSFHNTSHTKQSLDNDCETCKLWKDHLKFVEYTRMAYQEDVAIANNQEPNQTNFLAISADLLKVIMLPRIDMYKRILFTRRISVYNESFVSLGSQKKHFPLAVLWHEGIAGRKQEEIISAFHAFFSTNRDINQIVMWTDNCTSQNKNWAFITFLIFLINSQELGTEKIHMKYFEPGHSYMSADSFHHQVELSLKKQKKTYDFSDFSAAVQSANKGHVTVKCLNINEIADWKNCSSITKINRLNPRPYLRDVSEMIFTKGKLSFEYRTFENSAFTEVDILQERFKKNPNLMRPKFRNTPCWSRMKRHYSEYSVSSDNEMEPLVIDRGPYFDMSAAKNVTALVGKTTYLGCRIRNLGNRTTTILKPFTKRQTDPRGQSSPKLNLNASVGRSAKALSTSMRLSETDCDVKAPFGPTAKFTHK</sequence>
<dbReference type="EMBL" id="OV651817">
    <property type="protein sequence ID" value="CAH1110446.1"/>
    <property type="molecule type" value="Genomic_DNA"/>
</dbReference>
<dbReference type="OrthoDB" id="6778620at2759"/>
<gene>
    <name evidence="3" type="ORF">PSYICH_LOCUS11446</name>
</gene>
<reference evidence="3" key="1">
    <citation type="submission" date="2022-01" db="EMBL/GenBank/DDBJ databases">
        <authorList>
            <person name="King R."/>
        </authorList>
    </citation>
    <scope>NUCLEOTIDE SEQUENCE</scope>
</reference>
<feature type="compositionally biased region" description="Basic and acidic residues" evidence="1">
    <location>
        <begin position="144"/>
        <end position="158"/>
    </location>
</feature>
<accession>A0A9P0CY09</accession>
<feature type="domain" description="DUF7869" evidence="2">
    <location>
        <begin position="574"/>
        <end position="672"/>
    </location>
</feature>
<dbReference type="PANTHER" id="PTHR10773">
    <property type="entry name" value="DNA-DIRECTED RNA POLYMERASES I, II, AND III SUBUNIT RPABC2"/>
    <property type="match status" value="1"/>
</dbReference>
<keyword evidence="4" id="KW-1185">Reference proteome</keyword>
<evidence type="ECO:0000313" key="4">
    <source>
        <dbReference type="Proteomes" id="UP001153636"/>
    </source>
</evidence>
<proteinExistence type="predicted"/>
<protein>
    <recommendedName>
        <fullName evidence="2">DUF7869 domain-containing protein</fullName>
    </recommendedName>
</protein>
<evidence type="ECO:0000256" key="1">
    <source>
        <dbReference type="SAM" id="MobiDB-lite"/>
    </source>
</evidence>
<organism evidence="3 4">
    <name type="scientific">Psylliodes chrysocephalus</name>
    <dbReference type="NCBI Taxonomy" id="3402493"/>
    <lineage>
        <taxon>Eukaryota</taxon>
        <taxon>Metazoa</taxon>
        <taxon>Ecdysozoa</taxon>
        <taxon>Arthropoda</taxon>
        <taxon>Hexapoda</taxon>
        <taxon>Insecta</taxon>
        <taxon>Pterygota</taxon>
        <taxon>Neoptera</taxon>
        <taxon>Endopterygota</taxon>
        <taxon>Coleoptera</taxon>
        <taxon>Polyphaga</taxon>
        <taxon>Cucujiformia</taxon>
        <taxon>Chrysomeloidea</taxon>
        <taxon>Chrysomelidae</taxon>
        <taxon>Galerucinae</taxon>
        <taxon>Alticini</taxon>
        <taxon>Psylliodes</taxon>
    </lineage>
</organism>
<dbReference type="Pfam" id="PF25273">
    <property type="entry name" value="DUF7869"/>
    <property type="match status" value="1"/>
</dbReference>
<evidence type="ECO:0000259" key="2">
    <source>
        <dbReference type="Pfam" id="PF25273"/>
    </source>
</evidence>
<dbReference type="Proteomes" id="UP001153636">
    <property type="component" value="Chromosome 5"/>
</dbReference>
<name>A0A9P0CY09_9CUCU</name>
<feature type="region of interest" description="Disordered" evidence="1">
    <location>
        <begin position="132"/>
        <end position="215"/>
    </location>
</feature>
<feature type="compositionally biased region" description="Polar residues" evidence="1">
    <location>
        <begin position="172"/>
        <end position="199"/>
    </location>
</feature>
<dbReference type="PANTHER" id="PTHR10773:SF19">
    <property type="match status" value="1"/>
</dbReference>
<evidence type="ECO:0000313" key="3">
    <source>
        <dbReference type="EMBL" id="CAH1110446.1"/>
    </source>
</evidence>
<feature type="compositionally biased region" description="Polar residues" evidence="1">
    <location>
        <begin position="132"/>
        <end position="141"/>
    </location>
</feature>
<dbReference type="InterPro" id="IPR057191">
    <property type="entry name" value="DUF7869"/>
</dbReference>